<dbReference type="PROSITE" id="PS50853">
    <property type="entry name" value="FN3"/>
    <property type="match status" value="1"/>
</dbReference>
<comment type="caution">
    <text evidence="3">The sequence shown here is derived from an EMBL/GenBank/DDBJ whole genome shotgun (WGS) entry which is preliminary data.</text>
</comment>
<dbReference type="CDD" id="cd00063">
    <property type="entry name" value="FN3"/>
    <property type="match status" value="2"/>
</dbReference>
<dbReference type="InterPro" id="IPR003961">
    <property type="entry name" value="FN3_dom"/>
</dbReference>
<feature type="compositionally biased region" description="Polar residues" evidence="1">
    <location>
        <begin position="132"/>
        <end position="152"/>
    </location>
</feature>
<reference evidence="3 4" key="1">
    <citation type="submission" date="2019-03" db="EMBL/GenBank/DDBJ databases">
        <title>First draft genome of Liparis tanakae, snailfish: a comprehensive survey of snailfish specific genes.</title>
        <authorList>
            <person name="Kim W."/>
            <person name="Song I."/>
            <person name="Jeong J.-H."/>
            <person name="Kim D."/>
            <person name="Kim S."/>
            <person name="Ryu S."/>
            <person name="Song J.Y."/>
            <person name="Lee S.K."/>
        </authorList>
    </citation>
    <scope>NUCLEOTIDE SEQUENCE [LARGE SCALE GENOMIC DNA]</scope>
    <source>
        <tissue evidence="3">Muscle</tissue>
    </source>
</reference>
<name>A0A4Z2HQD8_9TELE</name>
<protein>
    <submittedName>
        <fullName evidence="3">Usherin</fullName>
    </submittedName>
</protein>
<proteinExistence type="predicted"/>
<gene>
    <name evidence="3" type="primary">USH2A_5</name>
    <name evidence="3" type="ORF">EYF80_022611</name>
</gene>
<evidence type="ECO:0000313" key="3">
    <source>
        <dbReference type="EMBL" id="TNN67194.1"/>
    </source>
</evidence>
<dbReference type="InterPro" id="IPR050713">
    <property type="entry name" value="RTP_Phos/Ushers"/>
</dbReference>
<evidence type="ECO:0000256" key="1">
    <source>
        <dbReference type="SAM" id="MobiDB-lite"/>
    </source>
</evidence>
<dbReference type="EMBL" id="SRLO01000208">
    <property type="protein sequence ID" value="TNN67194.1"/>
    <property type="molecule type" value="Genomic_DNA"/>
</dbReference>
<feature type="compositionally biased region" description="Basic and acidic residues" evidence="1">
    <location>
        <begin position="154"/>
        <end position="163"/>
    </location>
</feature>
<keyword evidence="4" id="KW-1185">Reference proteome</keyword>
<feature type="region of interest" description="Disordered" evidence="1">
    <location>
        <begin position="130"/>
        <end position="163"/>
    </location>
</feature>
<evidence type="ECO:0000313" key="4">
    <source>
        <dbReference type="Proteomes" id="UP000314294"/>
    </source>
</evidence>
<evidence type="ECO:0000259" key="2">
    <source>
        <dbReference type="PROSITE" id="PS50853"/>
    </source>
</evidence>
<dbReference type="SUPFAM" id="SSF49265">
    <property type="entry name" value="Fibronectin type III"/>
    <property type="match status" value="1"/>
</dbReference>
<dbReference type="OrthoDB" id="5984158at2759"/>
<feature type="domain" description="Fibronectin type-III" evidence="2">
    <location>
        <begin position="210"/>
        <end position="299"/>
    </location>
</feature>
<dbReference type="Gene3D" id="2.60.40.10">
    <property type="entry name" value="Immunoglobulins"/>
    <property type="match status" value="2"/>
</dbReference>
<dbReference type="InterPro" id="IPR036116">
    <property type="entry name" value="FN3_sf"/>
</dbReference>
<accession>A0A4Z2HQD8</accession>
<dbReference type="PANTHER" id="PTHR46957">
    <property type="entry name" value="CYTOKINE RECEPTOR"/>
    <property type="match status" value="1"/>
</dbReference>
<dbReference type="AlphaFoldDB" id="A0A4Z2HQD8"/>
<sequence length="322" mass="34854">MREGGERGGNNSFDCCGQEYINSSTSLCCASHDGYPTMHPAGNATVILRCCGSKVIHQEQECCNGIGYDPQRHVCADEPTPGLLIQRRCLQGAVCPVAAASTAYCGACDLDPATSACTWVLSAHRLPEKPSATHSPSFSSARETLTGGLSSRTHTREDTSKDKSPKLAILLDSGLEPFTTYEFRVRGWNGFGRGSSDATTVTTGEDAPWGVAPPRWSRLGERDDIIQLLWQTPARPNGDITHYVVLRDGQERYRGDENSFTDVAGIRPFQEYRYQLRVCNRAGCADSTKVCNNHLSRRAPSAPGFTSAELGPAALPFCSSPT</sequence>
<dbReference type="Proteomes" id="UP000314294">
    <property type="component" value="Unassembled WGS sequence"/>
</dbReference>
<dbReference type="PANTHER" id="PTHR46957:SF7">
    <property type="entry name" value="USHERIN"/>
    <property type="match status" value="1"/>
</dbReference>
<dbReference type="InterPro" id="IPR013783">
    <property type="entry name" value="Ig-like_fold"/>
</dbReference>
<dbReference type="SMART" id="SM00060">
    <property type="entry name" value="FN3"/>
    <property type="match status" value="2"/>
</dbReference>
<organism evidence="3 4">
    <name type="scientific">Liparis tanakae</name>
    <name type="common">Tanaka's snailfish</name>
    <dbReference type="NCBI Taxonomy" id="230148"/>
    <lineage>
        <taxon>Eukaryota</taxon>
        <taxon>Metazoa</taxon>
        <taxon>Chordata</taxon>
        <taxon>Craniata</taxon>
        <taxon>Vertebrata</taxon>
        <taxon>Euteleostomi</taxon>
        <taxon>Actinopterygii</taxon>
        <taxon>Neopterygii</taxon>
        <taxon>Teleostei</taxon>
        <taxon>Neoteleostei</taxon>
        <taxon>Acanthomorphata</taxon>
        <taxon>Eupercaria</taxon>
        <taxon>Perciformes</taxon>
        <taxon>Cottioidei</taxon>
        <taxon>Cottales</taxon>
        <taxon>Liparidae</taxon>
        <taxon>Liparis</taxon>
    </lineage>
</organism>